<dbReference type="InterPro" id="IPR036742">
    <property type="entry name" value="ATP_synth_F1_esu_sf_mt"/>
</dbReference>
<evidence type="ECO:0000313" key="3">
    <source>
        <dbReference type="EMBL" id="KOX74944.1"/>
    </source>
</evidence>
<dbReference type="CDD" id="cd12153">
    <property type="entry name" value="F1-ATPase_epsilon"/>
    <property type="match status" value="1"/>
</dbReference>
<dbReference type="InterPro" id="IPR006721">
    <property type="entry name" value="ATP_synth_F1_esu_mt"/>
</dbReference>
<keyword evidence="4" id="KW-1185">Reference proteome</keyword>
<dbReference type="SUPFAM" id="SSF48690">
    <property type="entry name" value="Epsilon subunit of mitochondrial F1F0-ATP synthase"/>
    <property type="match status" value="1"/>
</dbReference>
<feature type="transmembrane region" description="Helical" evidence="2">
    <location>
        <begin position="56"/>
        <end position="78"/>
    </location>
</feature>
<sequence>MSAWRQAGLNYINYSQIAARVVRQALKADLRAEALKRDEVNVKFTQWKDGKPTSKYIVFILFYLMVTIIIIFNLFYFTYFIFTLLIKIIFFSNVNVCFMCNEIYKYMIHVKIVI</sequence>
<dbReference type="EMBL" id="KQ435775">
    <property type="protein sequence ID" value="KOX74944.1"/>
    <property type="molecule type" value="Genomic_DNA"/>
</dbReference>
<keyword evidence="2" id="KW-1133">Transmembrane helix</keyword>
<dbReference type="GO" id="GO:0005743">
    <property type="term" value="C:mitochondrial inner membrane"/>
    <property type="evidence" value="ECO:0007669"/>
    <property type="project" value="InterPro"/>
</dbReference>
<proteinExistence type="inferred from homology"/>
<evidence type="ECO:0000256" key="2">
    <source>
        <dbReference type="SAM" id="Phobius"/>
    </source>
</evidence>
<dbReference type="PANTHER" id="PTHR12448:SF0">
    <property type="entry name" value="ATP SYNTHASE SUBUNIT EPSILON, MITOCHONDRIAL"/>
    <property type="match status" value="1"/>
</dbReference>
<organism evidence="3 4">
    <name type="scientific">Melipona quadrifasciata</name>
    <dbReference type="NCBI Taxonomy" id="166423"/>
    <lineage>
        <taxon>Eukaryota</taxon>
        <taxon>Metazoa</taxon>
        <taxon>Ecdysozoa</taxon>
        <taxon>Arthropoda</taxon>
        <taxon>Hexapoda</taxon>
        <taxon>Insecta</taxon>
        <taxon>Pterygota</taxon>
        <taxon>Neoptera</taxon>
        <taxon>Endopterygota</taxon>
        <taxon>Hymenoptera</taxon>
        <taxon>Apocrita</taxon>
        <taxon>Aculeata</taxon>
        <taxon>Apoidea</taxon>
        <taxon>Anthophila</taxon>
        <taxon>Apidae</taxon>
        <taxon>Melipona</taxon>
    </lineage>
</organism>
<dbReference type="Gene3D" id="1.10.1620.20">
    <property type="entry name" value="ATP synthase, F1 complex, epsilon subunit superfamily, mitochondrial"/>
    <property type="match status" value="1"/>
</dbReference>
<dbReference type="FunFam" id="1.10.1620.20:FF:000005">
    <property type="entry name" value="Uncharacterized protein, isoform A"/>
    <property type="match status" value="1"/>
</dbReference>
<evidence type="ECO:0000313" key="4">
    <source>
        <dbReference type="Proteomes" id="UP000053105"/>
    </source>
</evidence>
<name>A0A0N1ITP2_9HYME</name>
<dbReference type="GO" id="GO:0046933">
    <property type="term" value="F:proton-transporting ATP synthase activity, rotational mechanism"/>
    <property type="evidence" value="ECO:0007669"/>
    <property type="project" value="InterPro"/>
</dbReference>
<keyword evidence="2" id="KW-0812">Transmembrane</keyword>
<dbReference type="Proteomes" id="UP000053105">
    <property type="component" value="Unassembled WGS sequence"/>
</dbReference>
<reference evidence="3 4" key="1">
    <citation type="submission" date="2015-07" db="EMBL/GenBank/DDBJ databases">
        <title>The genome of Melipona quadrifasciata.</title>
        <authorList>
            <person name="Pan H."/>
            <person name="Kapheim K."/>
        </authorList>
    </citation>
    <scope>NUCLEOTIDE SEQUENCE [LARGE SCALE GENOMIC DNA]</scope>
    <source>
        <strain evidence="3">0111107301</strain>
        <tissue evidence="3">Whole body</tissue>
    </source>
</reference>
<protein>
    <submittedName>
        <fullName evidence="3">ATP synthase subunit epsilon, mitochondrial</fullName>
    </submittedName>
</protein>
<feature type="transmembrane region" description="Helical" evidence="2">
    <location>
        <begin position="84"/>
        <end position="104"/>
    </location>
</feature>
<dbReference type="STRING" id="166423.A0A0N1ITP2"/>
<accession>A0A0N1ITP2</accession>
<dbReference type="OrthoDB" id="269124at2759"/>
<keyword evidence="2" id="KW-0472">Membrane</keyword>
<dbReference type="Pfam" id="PF04627">
    <property type="entry name" value="ATP-synt_Eps"/>
    <property type="match status" value="1"/>
</dbReference>
<dbReference type="GO" id="GO:0045259">
    <property type="term" value="C:proton-transporting ATP synthase complex"/>
    <property type="evidence" value="ECO:0007669"/>
    <property type="project" value="InterPro"/>
</dbReference>
<dbReference type="PANTHER" id="PTHR12448">
    <property type="entry name" value="ATP SYNTHASE EPSILON CHAIN, MITOCHONDRIAL"/>
    <property type="match status" value="1"/>
</dbReference>
<gene>
    <name evidence="3" type="ORF">WN51_12628</name>
</gene>
<comment type="similarity">
    <text evidence="1">Belongs to the eukaryotic ATPase epsilon family.</text>
</comment>
<dbReference type="AlphaFoldDB" id="A0A0N1ITP2"/>
<dbReference type="GO" id="GO:0042776">
    <property type="term" value="P:proton motive force-driven mitochondrial ATP synthesis"/>
    <property type="evidence" value="ECO:0007669"/>
    <property type="project" value="TreeGrafter"/>
</dbReference>
<evidence type="ECO:0000256" key="1">
    <source>
        <dbReference type="ARBA" id="ARBA00009502"/>
    </source>
</evidence>